<dbReference type="PANTHER" id="PTHR33337">
    <property type="entry name" value="GFA DOMAIN-CONTAINING PROTEIN"/>
    <property type="match status" value="1"/>
</dbReference>
<dbReference type="InterPro" id="IPR011057">
    <property type="entry name" value="Mss4-like_sf"/>
</dbReference>
<evidence type="ECO:0000256" key="1">
    <source>
        <dbReference type="ARBA" id="ARBA00005495"/>
    </source>
</evidence>
<dbReference type="Proteomes" id="UP001287286">
    <property type="component" value="Unassembled WGS sequence"/>
</dbReference>
<feature type="domain" description="CENP-V/GFA" evidence="6">
    <location>
        <begin position="185"/>
        <end position="235"/>
    </location>
</feature>
<evidence type="ECO:0000313" key="9">
    <source>
        <dbReference type="Proteomes" id="UP000245956"/>
    </source>
</evidence>
<keyword evidence="2" id="KW-0479">Metal-binding</keyword>
<proteinExistence type="inferred from homology"/>
<protein>
    <recommendedName>
        <fullName evidence="6">CENP-V/GFA domain-containing protein</fullName>
    </recommendedName>
</protein>
<dbReference type="InterPro" id="IPR006913">
    <property type="entry name" value="CENP-V/GFA"/>
</dbReference>
<keyword evidence="4" id="KW-0456">Lyase</keyword>
<name>A0A2U3DVN3_PURLI</name>
<evidence type="ECO:0000313" key="7">
    <source>
        <dbReference type="EMBL" id="KAK4086271.1"/>
    </source>
</evidence>
<dbReference type="Proteomes" id="UP000245956">
    <property type="component" value="Unassembled WGS sequence"/>
</dbReference>
<comment type="similarity">
    <text evidence="1">Belongs to the Gfa family.</text>
</comment>
<evidence type="ECO:0000256" key="4">
    <source>
        <dbReference type="ARBA" id="ARBA00023239"/>
    </source>
</evidence>
<dbReference type="EMBL" id="JAWRVI010000042">
    <property type="protein sequence ID" value="KAK4086271.1"/>
    <property type="molecule type" value="Genomic_DNA"/>
</dbReference>
<dbReference type="GO" id="GO:0016846">
    <property type="term" value="F:carbon-sulfur lyase activity"/>
    <property type="evidence" value="ECO:0007669"/>
    <property type="project" value="InterPro"/>
</dbReference>
<feature type="compositionally biased region" description="Basic and acidic residues" evidence="5">
    <location>
        <begin position="293"/>
        <end position="307"/>
    </location>
</feature>
<comment type="caution">
    <text evidence="8">The sequence shown here is derived from an EMBL/GenBank/DDBJ whole genome shotgun (WGS) entry which is preliminary data.</text>
</comment>
<keyword evidence="10" id="KW-1185">Reference proteome</keyword>
<evidence type="ECO:0000256" key="2">
    <source>
        <dbReference type="ARBA" id="ARBA00022723"/>
    </source>
</evidence>
<reference evidence="7 10" key="4">
    <citation type="journal article" date="2024" name="Microbiol. Resour. Announc.">
        <title>Genome annotations for the ascomycete fungi Trichoderma harzianum, Trichoderma aggressivum, and Purpureocillium lilacinum.</title>
        <authorList>
            <person name="Beijen E.P.W."/>
            <person name="Ohm R.A."/>
        </authorList>
    </citation>
    <scope>NUCLEOTIDE SEQUENCE [LARGE SCALE GENOMIC DNA]</scope>
    <source>
        <strain evidence="7 10">CBS 150709</strain>
    </source>
</reference>
<reference evidence="7" key="3">
    <citation type="submission" date="2023-11" db="EMBL/GenBank/DDBJ databases">
        <authorList>
            <person name="Beijen E."/>
            <person name="Ohm R.A."/>
        </authorList>
    </citation>
    <scope>NUCLEOTIDE SEQUENCE</scope>
    <source>
        <strain evidence="7">CBS 150709</strain>
    </source>
</reference>
<evidence type="ECO:0000313" key="8">
    <source>
        <dbReference type="EMBL" id="PWI66327.1"/>
    </source>
</evidence>
<evidence type="ECO:0000313" key="10">
    <source>
        <dbReference type="Proteomes" id="UP001287286"/>
    </source>
</evidence>
<keyword evidence="3" id="KW-0862">Zinc</keyword>
<dbReference type="SUPFAM" id="SSF51316">
    <property type="entry name" value="Mss4-like"/>
    <property type="match status" value="2"/>
</dbReference>
<reference evidence="8" key="1">
    <citation type="submission" date="2015-05" db="EMBL/GenBank/DDBJ databases">
        <authorList>
            <person name="Wang D.B."/>
            <person name="Wang M."/>
        </authorList>
    </citation>
    <scope>NUCLEOTIDE SEQUENCE</scope>
    <source>
        <strain evidence="8">36-1</strain>
    </source>
</reference>
<dbReference type="Pfam" id="PF04828">
    <property type="entry name" value="GFA"/>
    <property type="match status" value="1"/>
</dbReference>
<accession>A0A2U3DVN3</accession>
<feature type="region of interest" description="Disordered" evidence="5">
    <location>
        <begin position="238"/>
        <end position="267"/>
    </location>
</feature>
<dbReference type="GO" id="GO:0046872">
    <property type="term" value="F:metal ion binding"/>
    <property type="evidence" value="ECO:0007669"/>
    <property type="project" value="UniProtKB-KW"/>
</dbReference>
<evidence type="ECO:0000256" key="3">
    <source>
        <dbReference type="ARBA" id="ARBA00022833"/>
    </source>
</evidence>
<evidence type="ECO:0000259" key="6">
    <source>
        <dbReference type="Pfam" id="PF04828"/>
    </source>
</evidence>
<dbReference type="PANTHER" id="PTHR33337:SF33">
    <property type="entry name" value="CENP-V_GFA DOMAIN-CONTAINING PROTEIN"/>
    <property type="match status" value="1"/>
</dbReference>
<feature type="region of interest" description="Disordered" evidence="5">
    <location>
        <begin position="283"/>
        <end position="320"/>
    </location>
</feature>
<feature type="region of interest" description="Disordered" evidence="5">
    <location>
        <begin position="157"/>
        <end position="178"/>
    </location>
</feature>
<dbReference type="Gene3D" id="3.90.1590.10">
    <property type="entry name" value="glutathione-dependent formaldehyde- activating enzyme (gfa)"/>
    <property type="match status" value="1"/>
</dbReference>
<reference evidence="8 9" key="2">
    <citation type="journal article" date="2016" name="Front. Microbiol.">
        <title>Genome and transcriptome sequences reveal the specific parasitism of the nematophagous Purpureocillium lilacinum 36-1.</title>
        <authorList>
            <person name="Xie J."/>
            <person name="Li S."/>
            <person name="Mo C."/>
            <person name="Xiao X."/>
            <person name="Peng D."/>
            <person name="Wang G."/>
            <person name="Xiao Y."/>
        </authorList>
    </citation>
    <scope>NUCLEOTIDE SEQUENCE [LARGE SCALE GENOMIC DNA]</scope>
    <source>
        <strain evidence="8 9">36-1</strain>
    </source>
</reference>
<feature type="compositionally biased region" description="Low complexity" evidence="5">
    <location>
        <begin position="283"/>
        <end position="292"/>
    </location>
</feature>
<evidence type="ECO:0000256" key="5">
    <source>
        <dbReference type="SAM" id="MobiDB-lite"/>
    </source>
</evidence>
<dbReference type="AlphaFoldDB" id="A0A2U3DVN3"/>
<organism evidence="8 9">
    <name type="scientific">Purpureocillium lilacinum</name>
    <name type="common">Paecilomyces lilacinus</name>
    <dbReference type="NCBI Taxonomy" id="33203"/>
    <lineage>
        <taxon>Eukaryota</taxon>
        <taxon>Fungi</taxon>
        <taxon>Dikarya</taxon>
        <taxon>Ascomycota</taxon>
        <taxon>Pezizomycotina</taxon>
        <taxon>Sordariomycetes</taxon>
        <taxon>Hypocreomycetidae</taxon>
        <taxon>Hypocreales</taxon>
        <taxon>Ophiocordycipitaceae</taxon>
        <taxon>Purpureocillium</taxon>
    </lineage>
</organism>
<sequence>MVPSRTARATLQGRSQSFTALFQNNSTTSLTESARTKRDPIPGLGEDTAYRLEGLETLFAAVCVQVGGQAAQKASSHGTGFSQRAAAIHAARPSRQHHPVTVLLRFSIPFRERIKSHRELLSSLLVTPLFLSLFEQTPSPSPFVTLTPELSLSLASTATMSPSSPPSQPSPSSSYADKKDDLFPMHGGCACGHVRYELRLPPILVHCCHCTDCQRQLGSAFAINAIVETDALVLVSDPVSAPRGRGGGDGNNKTAEDPEPPQAQPAGLLPDFARLTLATPCHGTETGTTASTHTHEQGDKPAEKLQEEDGDTCGASPPIGRPSLVTVPTASHIGQTIACCPRCHTGLWNHYADAGPCLAYLRVGTLDRAADVDPDVHIFTRSRRAFVALADGKPQFEDYYEDRAAFYRPDVLERVAALEERKAAYRASLKAALGQ</sequence>
<gene>
    <name evidence="8" type="ORF">PCL_05292</name>
    <name evidence="7" type="ORF">Purlil1_9356</name>
</gene>
<dbReference type="EMBL" id="LCWV01000026">
    <property type="protein sequence ID" value="PWI66327.1"/>
    <property type="molecule type" value="Genomic_DNA"/>
</dbReference>